<evidence type="ECO:0000256" key="4">
    <source>
        <dbReference type="ARBA" id="ARBA00022630"/>
    </source>
</evidence>
<gene>
    <name evidence="9" type="ORF">DI603_06675</name>
</gene>
<dbReference type="GO" id="GO:0016705">
    <property type="term" value="F:oxidoreductase activity, acting on paired donors, with incorporation or reduction of molecular oxygen"/>
    <property type="evidence" value="ECO:0007669"/>
    <property type="project" value="InterPro"/>
</dbReference>
<keyword evidence="7" id="KW-0503">Monooxygenase</keyword>
<evidence type="ECO:0000313" key="9">
    <source>
        <dbReference type="EMBL" id="PZP33771.1"/>
    </source>
</evidence>
<comment type="pathway">
    <text evidence="2">Cofactor biosynthesis; ubiquinone biosynthesis.</text>
</comment>
<organism evidence="9 10">
    <name type="scientific">Roseateles depolymerans</name>
    <dbReference type="NCBI Taxonomy" id="76731"/>
    <lineage>
        <taxon>Bacteria</taxon>
        <taxon>Pseudomonadati</taxon>
        <taxon>Pseudomonadota</taxon>
        <taxon>Betaproteobacteria</taxon>
        <taxon>Burkholderiales</taxon>
        <taxon>Sphaerotilaceae</taxon>
        <taxon>Roseateles</taxon>
    </lineage>
</organism>
<evidence type="ECO:0000256" key="5">
    <source>
        <dbReference type="ARBA" id="ARBA00022827"/>
    </source>
</evidence>
<dbReference type="InterPro" id="IPR010971">
    <property type="entry name" value="UbiH/COQ6"/>
</dbReference>
<dbReference type="EMBL" id="QFOD01000005">
    <property type="protein sequence ID" value="PZP33771.1"/>
    <property type="molecule type" value="Genomic_DNA"/>
</dbReference>
<dbReference type="PANTHER" id="PTHR43876:SF7">
    <property type="entry name" value="UBIQUINONE BIOSYNTHESIS MONOOXYGENASE COQ6, MITOCHONDRIAL"/>
    <property type="match status" value="1"/>
</dbReference>
<name>A0A2W5DPQ2_9BURK</name>
<dbReference type="UniPathway" id="UPA00232"/>
<dbReference type="InterPro" id="IPR051205">
    <property type="entry name" value="UbiH/COQ6_monooxygenase"/>
</dbReference>
<dbReference type="Pfam" id="PF01494">
    <property type="entry name" value="FAD_binding_3"/>
    <property type="match status" value="1"/>
</dbReference>
<dbReference type="AlphaFoldDB" id="A0A2W5DPQ2"/>
<dbReference type="GO" id="GO:0004497">
    <property type="term" value="F:monooxygenase activity"/>
    <property type="evidence" value="ECO:0007669"/>
    <property type="project" value="UniProtKB-KW"/>
</dbReference>
<dbReference type="Proteomes" id="UP000249633">
    <property type="component" value="Unassembled WGS sequence"/>
</dbReference>
<evidence type="ECO:0000259" key="8">
    <source>
        <dbReference type="Pfam" id="PF01494"/>
    </source>
</evidence>
<dbReference type="PROSITE" id="PS01304">
    <property type="entry name" value="UBIH"/>
    <property type="match status" value="1"/>
</dbReference>
<proteinExistence type="inferred from homology"/>
<dbReference type="GO" id="GO:0006744">
    <property type="term" value="P:ubiquinone biosynthetic process"/>
    <property type="evidence" value="ECO:0007669"/>
    <property type="project" value="UniProtKB-UniPathway"/>
</dbReference>
<dbReference type="SUPFAM" id="SSF51905">
    <property type="entry name" value="FAD/NAD(P)-binding domain"/>
    <property type="match status" value="1"/>
</dbReference>
<evidence type="ECO:0000256" key="2">
    <source>
        <dbReference type="ARBA" id="ARBA00004749"/>
    </source>
</evidence>
<comment type="similarity">
    <text evidence="3">Belongs to the UbiH/COQ6 family.</text>
</comment>
<dbReference type="InterPro" id="IPR002938">
    <property type="entry name" value="FAD-bd"/>
</dbReference>
<evidence type="ECO:0000256" key="1">
    <source>
        <dbReference type="ARBA" id="ARBA00001974"/>
    </source>
</evidence>
<sequence>MKVAVIGAGPAGLALALLAAERLRDLEIHLFDSRTLAHDISRDARTLALNLGSVRLLQRLGAWQPEAAEAIRTVHVSQAPPSPVATAVNLSARELGVPQLGAVLPYGALVAPLQARWLALAAAQPQRLFTRFDTAVHAIRSEADNVELDCGEAHLAERYDLAVVAEGGVFAEQARKSLTHDYRQNAWVGTLRLAEPGLQGLAVERFTRHGPLALLPLPADAQGPRAALVWCMPQDEDDIASLSDAQRLVVIQQQLPDVAGRLTGISPLKCFPLGLNVETRLVQGRTLRIGNAAQTLHPVAGQGLNLGLRDVQTLVDALGDAAERGLGLDAVLARLDRQRAPDRWPMIAATDFLARSFAWRWPGLPGLRGLALAGLERAGPLKAALARRMMFGG</sequence>
<dbReference type="Gene3D" id="3.50.50.60">
    <property type="entry name" value="FAD/NAD(P)-binding domain"/>
    <property type="match status" value="2"/>
</dbReference>
<dbReference type="GO" id="GO:0071949">
    <property type="term" value="F:FAD binding"/>
    <property type="evidence" value="ECO:0007669"/>
    <property type="project" value="InterPro"/>
</dbReference>
<keyword evidence="5" id="KW-0274">FAD</keyword>
<comment type="caution">
    <text evidence="9">The sequence shown here is derived from an EMBL/GenBank/DDBJ whole genome shotgun (WGS) entry which is preliminary data.</text>
</comment>
<dbReference type="InterPro" id="IPR018168">
    <property type="entry name" value="Ubi_Hdrlase_CS"/>
</dbReference>
<dbReference type="PANTHER" id="PTHR43876">
    <property type="entry name" value="UBIQUINONE BIOSYNTHESIS MONOOXYGENASE COQ6, MITOCHONDRIAL"/>
    <property type="match status" value="1"/>
</dbReference>
<evidence type="ECO:0000256" key="6">
    <source>
        <dbReference type="ARBA" id="ARBA00023002"/>
    </source>
</evidence>
<keyword evidence="4" id="KW-0285">Flavoprotein</keyword>
<evidence type="ECO:0000256" key="3">
    <source>
        <dbReference type="ARBA" id="ARBA00005349"/>
    </source>
</evidence>
<protein>
    <submittedName>
        <fullName evidence="9">2-octaprenyl-6-methoxyphenyl hydroxylase</fullName>
    </submittedName>
</protein>
<feature type="domain" description="FAD-binding" evidence="8">
    <location>
        <begin position="2"/>
        <end position="347"/>
    </location>
</feature>
<comment type="cofactor">
    <cofactor evidence="1">
        <name>FAD</name>
        <dbReference type="ChEBI" id="CHEBI:57692"/>
    </cofactor>
</comment>
<keyword evidence="6" id="KW-0560">Oxidoreductase</keyword>
<dbReference type="PRINTS" id="PR00420">
    <property type="entry name" value="RNGMNOXGNASE"/>
</dbReference>
<dbReference type="InterPro" id="IPR036188">
    <property type="entry name" value="FAD/NAD-bd_sf"/>
</dbReference>
<accession>A0A2W5DPQ2</accession>
<evidence type="ECO:0000256" key="7">
    <source>
        <dbReference type="ARBA" id="ARBA00023033"/>
    </source>
</evidence>
<dbReference type="NCBIfam" id="TIGR01988">
    <property type="entry name" value="Ubi-OHases"/>
    <property type="match status" value="1"/>
</dbReference>
<evidence type="ECO:0000313" key="10">
    <source>
        <dbReference type="Proteomes" id="UP000249633"/>
    </source>
</evidence>
<reference evidence="9 10" key="1">
    <citation type="submission" date="2017-08" db="EMBL/GenBank/DDBJ databases">
        <title>Infants hospitalized years apart are colonized by the same room-sourced microbial strains.</title>
        <authorList>
            <person name="Brooks B."/>
            <person name="Olm M.R."/>
            <person name="Firek B.A."/>
            <person name="Baker R."/>
            <person name="Thomas B.C."/>
            <person name="Morowitz M.J."/>
            <person name="Banfield J.F."/>
        </authorList>
    </citation>
    <scope>NUCLEOTIDE SEQUENCE [LARGE SCALE GENOMIC DNA]</scope>
    <source>
        <strain evidence="9">S2_012_000_R2_81</strain>
    </source>
</reference>